<protein>
    <recommendedName>
        <fullName evidence="8">Enoyl reductase (ER) domain-containing protein</fullName>
    </recommendedName>
</protein>
<evidence type="ECO:0000256" key="2">
    <source>
        <dbReference type="ARBA" id="ARBA00022833"/>
    </source>
</evidence>
<keyword evidence="3" id="KW-0560">Oxidoreductase</keyword>
<dbReference type="InterPro" id="IPR036291">
    <property type="entry name" value="NAD(P)-bd_dom_sf"/>
</dbReference>
<organism evidence="7">
    <name type="scientific">Graphocephala atropunctata</name>
    <dbReference type="NCBI Taxonomy" id="36148"/>
    <lineage>
        <taxon>Eukaryota</taxon>
        <taxon>Metazoa</taxon>
        <taxon>Ecdysozoa</taxon>
        <taxon>Arthropoda</taxon>
        <taxon>Hexapoda</taxon>
        <taxon>Insecta</taxon>
        <taxon>Pterygota</taxon>
        <taxon>Neoptera</taxon>
        <taxon>Paraneoptera</taxon>
        <taxon>Hemiptera</taxon>
        <taxon>Auchenorrhyncha</taxon>
        <taxon>Membracoidea</taxon>
        <taxon>Cicadellidae</taxon>
        <taxon>Cicadellinae</taxon>
        <taxon>Cicadellini</taxon>
        <taxon>Graphocephala</taxon>
    </lineage>
</organism>
<sequence length="402" mass="43823">MESNSDQQCRIAKKKTTVSAYLQSCEKTTTQLAAASTPESCSTGERGYSKPEMEALQFDPRKKTLSLSKTELPAIVDKHEVIVRVTYAGVCGTDLHIMEGSFPCRDRTFILGHEFCGVASSIGAEVKHIKRGDRVAVDPQSSCGTCTYCTSGRYHQCPSGGLYSTLGIFNNGGWAQFCKVPARQVFRLPDSITFQQAVLSEPLSCVCHAWDLVSPLPIGTSVLVCGAGIIGNLWTCVLHHTGHRKVIVSEPSSVRRTFNERLNTGYKCCSPEELKALKAANSQWGVDLCVDCSGNGRAIEEAVSLLNPCGKLCIFGVASPNEKISIAPFEIFRKELTILGVTINQFSFQKALSLIEAMGPSYLDYEKLGIQVFPLEKYAEAFDALRKGLISKAIFKVSPLPD</sequence>
<comment type="similarity">
    <text evidence="4">Belongs to the zinc-containing alcohol dehydrogenase family.</text>
</comment>
<evidence type="ECO:0000259" key="6">
    <source>
        <dbReference type="Pfam" id="PF08240"/>
    </source>
</evidence>
<dbReference type="Pfam" id="PF00107">
    <property type="entry name" value="ADH_zinc_N"/>
    <property type="match status" value="1"/>
</dbReference>
<dbReference type="PANTHER" id="PTHR43401">
    <property type="entry name" value="L-THREONINE 3-DEHYDROGENASE"/>
    <property type="match status" value="1"/>
</dbReference>
<dbReference type="EMBL" id="GEBQ01007584">
    <property type="protein sequence ID" value="JAT32393.1"/>
    <property type="molecule type" value="Transcribed_RNA"/>
</dbReference>
<evidence type="ECO:0000256" key="1">
    <source>
        <dbReference type="ARBA" id="ARBA00022723"/>
    </source>
</evidence>
<dbReference type="InterPro" id="IPR013149">
    <property type="entry name" value="ADH-like_C"/>
</dbReference>
<evidence type="ECO:0000256" key="3">
    <source>
        <dbReference type="ARBA" id="ARBA00023002"/>
    </source>
</evidence>
<dbReference type="Gene3D" id="3.40.50.720">
    <property type="entry name" value="NAD(P)-binding Rossmann-like Domain"/>
    <property type="match status" value="1"/>
</dbReference>
<name>A0A1B6M8Y1_9HEMI</name>
<dbReference type="AlphaFoldDB" id="A0A1B6M8Y1"/>
<dbReference type="InterPro" id="IPR013154">
    <property type="entry name" value="ADH-like_N"/>
</dbReference>
<dbReference type="GO" id="GO:0008270">
    <property type="term" value="F:zinc ion binding"/>
    <property type="evidence" value="ECO:0007669"/>
    <property type="project" value="InterPro"/>
</dbReference>
<dbReference type="PANTHER" id="PTHR43401:SF2">
    <property type="entry name" value="L-THREONINE 3-DEHYDROGENASE"/>
    <property type="match status" value="1"/>
</dbReference>
<evidence type="ECO:0000256" key="4">
    <source>
        <dbReference type="RuleBase" id="RU361277"/>
    </source>
</evidence>
<dbReference type="GO" id="GO:0016491">
    <property type="term" value="F:oxidoreductase activity"/>
    <property type="evidence" value="ECO:0007669"/>
    <property type="project" value="UniProtKB-KW"/>
</dbReference>
<proteinExistence type="inferred from homology"/>
<dbReference type="InterPro" id="IPR050129">
    <property type="entry name" value="Zn_alcohol_dh"/>
</dbReference>
<dbReference type="Gene3D" id="3.90.180.10">
    <property type="entry name" value="Medium-chain alcohol dehydrogenases, catalytic domain"/>
    <property type="match status" value="1"/>
</dbReference>
<dbReference type="Pfam" id="PF08240">
    <property type="entry name" value="ADH_N"/>
    <property type="match status" value="1"/>
</dbReference>
<dbReference type="InterPro" id="IPR002328">
    <property type="entry name" value="ADH_Zn_CS"/>
</dbReference>
<dbReference type="SUPFAM" id="SSF50129">
    <property type="entry name" value="GroES-like"/>
    <property type="match status" value="1"/>
</dbReference>
<dbReference type="InterPro" id="IPR011032">
    <property type="entry name" value="GroES-like_sf"/>
</dbReference>
<gene>
    <name evidence="7" type="ORF">g.43679</name>
</gene>
<evidence type="ECO:0000313" key="7">
    <source>
        <dbReference type="EMBL" id="JAT32393.1"/>
    </source>
</evidence>
<dbReference type="SUPFAM" id="SSF51735">
    <property type="entry name" value="NAD(P)-binding Rossmann-fold domains"/>
    <property type="match status" value="1"/>
</dbReference>
<feature type="domain" description="Alcohol dehydrogenase-like N-terminal" evidence="6">
    <location>
        <begin position="78"/>
        <end position="190"/>
    </location>
</feature>
<evidence type="ECO:0000259" key="5">
    <source>
        <dbReference type="Pfam" id="PF00107"/>
    </source>
</evidence>
<comment type="cofactor">
    <cofactor evidence="4">
        <name>Zn(2+)</name>
        <dbReference type="ChEBI" id="CHEBI:29105"/>
    </cofactor>
</comment>
<keyword evidence="1 4" id="KW-0479">Metal-binding</keyword>
<feature type="domain" description="Alcohol dehydrogenase-like C-terminal" evidence="5">
    <location>
        <begin position="231"/>
        <end position="356"/>
    </location>
</feature>
<keyword evidence="2 4" id="KW-0862">Zinc</keyword>
<reference evidence="7" key="1">
    <citation type="submission" date="2015-11" db="EMBL/GenBank/DDBJ databases">
        <title>De novo transcriptome assembly of four potential Pierce s Disease insect vectors from Arizona vineyards.</title>
        <authorList>
            <person name="Tassone E.E."/>
        </authorList>
    </citation>
    <scope>NUCLEOTIDE SEQUENCE</scope>
</reference>
<accession>A0A1B6M8Y1</accession>
<dbReference type="PROSITE" id="PS00059">
    <property type="entry name" value="ADH_ZINC"/>
    <property type="match status" value="1"/>
</dbReference>
<evidence type="ECO:0008006" key="8">
    <source>
        <dbReference type="Google" id="ProtNLM"/>
    </source>
</evidence>